<dbReference type="EMBL" id="QTQX01000022">
    <property type="protein sequence ID" value="RQT22171.1"/>
    <property type="molecule type" value="Genomic_DNA"/>
</dbReference>
<dbReference type="InterPro" id="IPR023614">
    <property type="entry name" value="Porin_dom_sf"/>
</dbReference>
<dbReference type="AlphaFoldDB" id="A0A3N8QEW2"/>
<reference evidence="3 4" key="1">
    <citation type="submission" date="2018-08" db="EMBL/GenBank/DDBJ databases">
        <title>Comparative analysis of Burkholderia isolates from Puerto Rico.</title>
        <authorList>
            <person name="Hall C."/>
            <person name="Sahl J."/>
            <person name="Wagner D."/>
        </authorList>
    </citation>
    <scope>NUCLEOTIDE SEQUENCE [LARGE SCALE GENOMIC DNA]</scope>
    <source>
        <strain evidence="3 4">Bp9001</strain>
    </source>
</reference>
<dbReference type="RefSeq" id="WP_124619350.1">
    <property type="nucleotide sequence ID" value="NZ_QTQX01000022.1"/>
</dbReference>
<feature type="chain" id="PRO_5018001358" evidence="2">
    <location>
        <begin position="28"/>
        <end position="476"/>
    </location>
</feature>
<evidence type="ECO:0000313" key="3">
    <source>
        <dbReference type="EMBL" id="RQT22171.1"/>
    </source>
</evidence>
<keyword evidence="1" id="KW-0175">Coiled coil</keyword>
<feature type="coiled-coil region" evidence="1">
    <location>
        <begin position="33"/>
        <end position="74"/>
    </location>
</feature>
<dbReference type="Pfam" id="PF07396">
    <property type="entry name" value="Porin_O_P"/>
    <property type="match status" value="1"/>
</dbReference>
<dbReference type="Gene3D" id="2.40.160.10">
    <property type="entry name" value="Porin"/>
    <property type="match status" value="1"/>
</dbReference>
<dbReference type="SUPFAM" id="SSF56935">
    <property type="entry name" value="Porins"/>
    <property type="match status" value="1"/>
</dbReference>
<evidence type="ECO:0000313" key="4">
    <source>
        <dbReference type="Proteomes" id="UP000269271"/>
    </source>
</evidence>
<evidence type="ECO:0000256" key="1">
    <source>
        <dbReference type="SAM" id="Coils"/>
    </source>
</evidence>
<dbReference type="Proteomes" id="UP000269271">
    <property type="component" value="Unassembled WGS sequence"/>
</dbReference>
<evidence type="ECO:0000256" key="2">
    <source>
        <dbReference type="SAM" id="SignalP"/>
    </source>
</evidence>
<comment type="caution">
    <text evidence="3">The sequence shown here is derived from an EMBL/GenBank/DDBJ whole genome shotgun (WGS) entry which is preliminary data.</text>
</comment>
<keyword evidence="2" id="KW-0732">Signal</keyword>
<name>A0A3N8QEW2_9BURK</name>
<protein>
    <submittedName>
        <fullName evidence="3">Porin</fullName>
    </submittedName>
</protein>
<sequence>MHRPRPIPSLTAIAAAVALVVSPLAHAASPASTQKLEAKLDQMAQQLLEMRGELTQLKQENVQLKAQQQQQAHTSQQTAADQATLKSQVEATSQSVQTALAKPSPLDNLNIWGYGEMYYSRPTRQSENTRADLARGVFGIGYQFDDKTRFNSEFEIEHGVTSSSDPGEFEVEQFYVDHKFNDSLSGKAGLFLIPAGLINENHEPTNFYGVTRNFVETLIIPSTWREGGLSLSGDTKFGLGWSAGVTTGLDLSKWNFTPTSPLYTSALELQNNSAAPMQATHQEMALANAQKLSGFVSLNYRGVPGLTVGGSVFNGGTVKATPDMGNSQRVTLYEAHARYQPGPWDLSALYAHGSFSHTAEANASAAATAAANGQSLTNPMPASFYGWYLQAAYNAHVGGYRLAPFARYEKYNMAASYEGVGSGFSMPNGFAVPHDTVYTVGANFYLNQNVVFKVDYQRFKINRDFSRIDLGLGVTF</sequence>
<dbReference type="InterPro" id="IPR010870">
    <property type="entry name" value="Porin_O/P"/>
</dbReference>
<gene>
    <name evidence="3" type="ORF">DF037_29150</name>
</gene>
<organism evidence="3 4">
    <name type="scientific">Burkholderia contaminans</name>
    <dbReference type="NCBI Taxonomy" id="488447"/>
    <lineage>
        <taxon>Bacteria</taxon>
        <taxon>Pseudomonadati</taxon>
        <taxon>Pseudomonadota</taxon>
        <taxon>Betaproteobacteria</taxon>
        <taxon>Burkholderiales</taxon>
        <taxon>Burkholderiaceae</taxon>
        <taxon>Burkholderia</taxon>
        <taxon>Burkholderia cepacia complex</taxon>
    </lineage>
</organism>
<feature type="signal peptide" evidence="2">
    <location>
        <begin position="1"/>
        <end position="27"/>
    </location>
</feature>
<accession>A0A3N8QEW2</accession>
<proteinExistence type="predicted"/>